<dbReference type="SUPFAM" id="SSF54909">
    <property type="entry name" value="Dimeric alpha+beta barrel"/>
    <property type="match status" value="1"/>
</dbReference>
<evidence type="ECO:0000256" key="1">
    <source>
        <dbReference type="ARBA" id="ARBA00007689"/>
    </source>
</evidence>
<proteinExistence type="inferred from homology"/>
<dbReference type="Proteomes" id="UP000182314">
    <property type="component" value="Unassembled WGS sequence"/>
</dbReference>
<evidence type="ECO:0000313" key="4">
    <source>
        <dbReference type="EMBL" id="SFC12220.1"/>
    </source>
</evidence>
<dbReference type="EMBL" id="FOKO01000002">
    <property type="protein sequence ID" value="SFC12220.1"/>
    <property type="molecule type" value="Genomic_DNA"/>
</dbReference>
<dbReference type="EMBL" id="CP014007">
    <property type="protein sequence ID" value="ANI83024.1"/>
    <property type="molecule type" value="Genomic_DNA"/>
</dbReference>
<evidence type="ECO:0000313" key="5">
    <source>
        <dbReference type="Proteomes" id="UP000078227"/>
    </source>
</evidence>
<accession>A0AA94H2E6</accession>
<feature type="domain" description="YCII-related" evidence="2">
    <location>
        <begin position="18"/>
        <end position="85"/>
    </location>
</feature>
<organism evidence="4 6">
    <name type="scientific">Kosakonia oryzae</name>
    <dbReference type="NCBI Taxonomy" id="497725"/>
    <lineage>
        <taxon>Bacteria</taxon>
        <taxon>Pseudomonadati</taxon>
        <taxon>Pseudomonadota</taxon>
        <taxon>Gammaproteobacteria</taxon>
        <taxon>Enterobacterales</taxon>
        <taxon>Enterobacteriaceae</taxon>
        <taxon>Kosakonia</taxon>
    </lineage>
</organism>
<dbReference type="AlphaFoldDB" id="A0AA94H2E6"/>
<dbReference type="Proteomes" id="UP000078227">
    <property type="component" value="Chromosome"/>
</dbReference>
<evidence type="ECO:0000313" key="3">
    <source>
        <dbReference type="EMBL" id="ANI83024.1"/>
    </source>
</evidence>
<evidence type="ECO:0000259" key="2">
    <source>
        <dbReference type="Pfam" id="PF03795"/>
    </source>
</evidence>
<dbReference type="InterPro" id="IPR011008">
    <property type="entry name" value="Dimeric_a/b-barrel"/>
</dbReference>
<reference evidence="4 6" key="1">
    <citation type="submission" date="2016-10" db="EMBL/GenBank/DDBJ databases">
        <authorList>
            <person name="Varghese N."/>
            <person name="Submissions S."/>
        </authorList>
    </citation>
    <scope>NUCLEOTIDE SEQUENCE [LARGE SCALE GENOMIC DNA]</scope>
    <source>
        <strain evidence="4 6">CGMCC 1.7012</strain>
    </source>
</reference>
<name>A0AA94H2E6_9ENTR</name>
<evidence type="ECO:0000313" key="6">
    <source>
        <dbReference type="Proteomes" id="UP000182314"/>
    </source>
</evidence>
<dbReference type="RefSeq" id="WP_064566438.1">
    <property type="nucleotide sequence ID" value="NZ_CP014007.2"/>
</dbReference>
<dbReference type="KEGG" id="kor:AWR26_12965"/>
<sequence>MNVYTVTMSHPDGRGWDTHVREHVLYLKGLINAGKIIASGPIKGAALRSGFILFRARDISEVKAMVEADPFSREGLIASLEIAQWDPLFGQLSAYSSGTAPESLQDLAG</sequence>
<gene>
    <name evidence="3" type="ORF">AWR26_12965</name>
    <name evidence="4" type="ORF">SAMN05216286_1672</name>
</gene>
<dbReference type="Gene3D" id="3.30.70.1060">
    <property type="entry name" value="Dimeric alpha+beta barrel"/>
    <property type="match status" value="1"/>
</dbReference>
<dbReference type="InterPro" id="IPR005545">
    <property type="entry name" value="YCII"/>
</dbReference>
<comment type="similarity">
    <text evidence="1">Belongs to the YciI family.</text>
</comment>
<reference evidence="3 5" key="2">
    <citation type="submission" date="2021-03" db="EMBL/GenBank/DDBJ databases">
        <authorList>
            <person name="Li Y."/>
            <person name="Li S."/>
            <person name="Chen M."/>
            <person name="Peng G."/>
            <person name="Tan Z."/>
            <person name="An Q."/>
        </authorList>
    </citation>
    <scope>NUCLEOTIDE SEQUENCE [LARGE SCALE GENOMIC DNA]</scope>
    <source>
        <strain evidence="3 5">Ola 51</strain>
    </source>
</reference>
<dbReference type="Pfam" id="PF03795">
    <property type="entry name" value="YCII"/>
    <property type="match status" value="1"/>
</dbReference>
<keyword evidence="5" id="KW-1185">Reference proteome</keyword>
<protein>
    <recommendedName>
        <fullName evidence="2">YCII-related domain-containing protein</fullName>
    </recommendedName>
</protein>